<sequence>MVSPLELLREANREYPATRIVWPAIAIVAVLAIIESFRISWSVAALGAIVILILLILFLIVSAIAGILGRDRQGFAILRLPVFVIVWAYTLSICVVLGLCISCFFFRWPGSFAELVTFGQSVAVAKLEKPTQTPPVVQPVPRSDTPSASPVGQGPQVDVARVNACLNAIDKEKLSVAEVTVQSRQCLQAGK</sequence>
<keyword evidence="2" id="KW-0812">Transmembrane</keyword>
<evidence type="ECO:0000256" key="2">
    <source>
        <dbReference type="SAM" id="Phobius"/>
    </source>
</evidence>
<evidence type="ECO:0000256" key="1">
    <source>
        <dbReference type="SAM" id="MobiDB-lite"/>
    </source>
</evidence>
<proteinExistence type="predicted"/>
<keyword evidence="2" id="KW-1133">Transmembrane helix</keyword>
<dbReference type="Proteomes" id="UP000193884">
    <property type="component" value="Unassembled WGS sequence"/>
</dbReference>
<feature type="transmembrane region" description="Helical" evidence="2">
    <location>
        <begin position="80"/>
        <end position="106"/>
    </location>
</feature>
<comment type="caution">
    <text evidence="3">The sequence shown here is derived from an EMBL/GenBank/DDBJ whole genome shotgun (WGS) entry which is preliminary data.</text>
</comment>
<organism evidence="3 4">
    <name type="scientific">Bradyrhizobium canariense</name>
    <dbReference type="NCBI Taxonomy" id="255045"/>
    <lineage>
        <taxon>Bacteria</taxon>
        <taxon>Pseudomonadati</taxon>
        <taxon>Pseudomonadota</taxon>
        <taxon>Alphaproteobacteria</taxon>
        <taxon>Hyphomicrobiales</taxon>
        <taxon>Nitrobacteraceae</taxon>
        <taxon>Bradyrhizobium</taxon>
    </lineage>
</organism>
<feature type="transmembrane region" description="Helical" evidence="2">
    <location>
        <begin position="44"/>
        <end position="68"/>
    </location>
</feature>
<evidence type="ECO:0000313" key="3">
    <source>
        <dbReference type="EMBL" id="OSJ33946.1"/>
    </source>
</evidence>
<feature type="transmembrane region" description="Helical" evidence="2">
    <location>
        <begin position="20"/>
        <end position="37"/>
    </location>
</feature>
<feature type="region of interest" description="Disordered" evidence="1">
    <location>
        <begin position="132"/>
        <end position="155"/>
    </location>
</feature>
<keyword evidence="4" id="KW-1185">Reference proteome</keyword>
<keyword evidence="2" id="KW-0472">Membrane</keyword>
<protein>
    <submittedName>
        <fullName evidence="3">Uncharacterized protein</fullName>
    </submittedName>
</protein>
<evidence type="ECO:0000313" key="4">
    <source>
        <dbReference type="Proteomes" id="UP000193884"/>
    </source>
</evidence>
<gene>
    <name evidence="3" type="ORF">BST63_04650</name>
</gene>
<dbReference type="RefSeq" id="WP_085383561.1">
    <property type="nucleotide sequence ID" value="NZ_NAFJ01000112.1"/>
</dbReference>
<dbReference type="EMBL" id="NAFK01000130">
    <property type="protein sequence ID" value="OSJ33946.1"/>
    <property type="molecule type" value="Genomic_DNA"/>
</dbReference>
<accession>A0ABX3XAX8</accession>
<reference evidence="3 4" key="1">
    <citation type="submission" date="2017-03" db="EMBL/GenBank/DDBJ databases">
        <title>Whole genome sequences of fourteen strains of Bradyrhizobium canariense and one strain of Bradyrhizobium japonicum isolated from Lupinus (Papilionoideae: Genisteae) species in Algeria.</title>
        <authorList>
            <person name="Crovadore J."/>
            <person name="Chekireb D."/>
            <person name="Brachmann A."/>
            <person name="Chablais R."/>
            <person name="Cochard B."/>
            <person name="Lefort F."/>
        </authorList>
    </citation>
    <scope>NUCLEOTIDE SEQUENCE [LARGE SCALE GENOMIC DNA]</scope>
    <source>
        <strain evidence="3 4">UBMAN05</strain>
    </source>
</reference>
<name>A0ABX3XAX8_9BRAD</name>